<dbReference type="SMR" id="A0A034WAP3"/>
<dbReference type="InterPro" id="IPR001298">
    <property type="entry name" value="Filamin/ABP280_rpt"/>
</dbReference>
<dbReference type="GO" id="GO:0030036">
    <property type="term" value="P:actin cytoskeleton organization"/>
    <property type="evidence" value="ECO:0007669"/>
    <property type="project" value="InterPro"/>
</dbReference>
<reference evidence="5 6" key="2">
    <citation type="submission" date="2025-05" db="UniProtKB">
        <authorList>
            <consortium name="RefSeq"/>
        </authorList>
    </citation>
    <scope>NUCLEOTIDE SEQUENCE [LARGE SCALE GENOMIC DNA]</scope>
    <source>
        <tissue evidence="6">Adult</tissue>
    </source>
</reference>
<dbReference type="EMBL" id="GAKP01007772">
    <property type="protein sequence ID" value="JAC51180.1"/>
    <property type="molecule type" value="Transcribed_RNA"/>
</dbReference>
<organism evidence="4">
    <name type="scientific">Bactrocera dorsalis</name>
    <name type="common">Oriental fruit fly</name>
    <name type="synonym">Dacus dorsalis</name>
    <dbReference type="NCBI Taxonomy" id="27457"/>
    <lineage>
        <taxon>Eukaryota</taxon>
        <taxon>Metazoa</taxon>
        <taxon>Ecdysozoa</taxon>
        <taxon>Arthropoda</taxon>
        <taxon>Hexapoda</taxon>
        <taxon>Insecta</taxon>
        <taxon>Pterygota</taxon>
        <taxon>Neoptera</taxon>
        <taxon>Endopterygota</taxon>
        <taxon>Diptera</taxon>
        <taxon>Brachycera</taxon>
        <taxon>Muscomorpha</taxon>
        <taxon>Tephritoidea</taxon>
        <taxon>Tephritidae</taxon>
        <taxon>Bactrocera</taxon>
        <taxon>Bactrocera</taxon>
    </lineage>
</organism>
<dbReference type="GO" id="GO:0051015">
    <property type="term" value="F:actin filament binding"/>
    <property type="evidence" value="ECO:0007669"/>
    <property type="project" value="InterPro"/>
</dbReference>
<dbReference type="InterPro" id="IPR044801">
    <property type="entry name" value="Filamin"/>
</dbReference>
<evidence type="ECO:0000313" key="5">
    <source>
        <dbReference type="Proteomes" id="UP001652620"/>
    </source>
</evidence>
<name>A0A034WAP3_BACDO</name>
<feature type="repeat" description="Filamin" evidence="3">
    <location>
        <begin position="167"/>
        <end position="261"/>
    </location>
</feature>
<reference evidence="4" key="1">
    <citation type="journal article" date="2014" name="BMC Genomics">
        <title>Characterizing the developmental transcriptome of the oriental fruit fly, Bactrocera dorsalis (Diptera: Tephritidae) through comparative genomic analysis with Drosophila melanogaster utilizing modENCODE datasets.</title>
        <authorList>
            <person name="Geib S.M."/>
            <person name="Calla B."/>
            <person name="Hall B."/>
            <person name="Hou S."/>
            <person name="Manoukis N.C."/>
        </authorList>
    </citation>
    <scope>NUCLEOTIDE SEQUENCE</scope>
    <source>
        <strain evidence="4">Punador</strain>
    </source>
</reference>
<evidence type="ECO:0000313" key="6">
    <source>
        <dbReference type="RefSeq" id="XP_049304342.1"/>
    </source>
</evidence>
<dbReference type="RefSeq" id="XP_049304342.1">
    <property type="nucleotide sequence ID" value="XM_049448385.1"/>
</dbReference>
<protein>
    <submittedName>
        <fullName evidence="6">Filamin-A</fullName>
    </submittedName>
    <submittedName>
        <fullName evidence="4">Filamin-C</fullName>
    </submittedName>
</protein>
<dbReference type="SMART" id="SM00557">
    <property type="entry name" value="IG_FLMN"/>
    <property type="match status" value="2"/>
</dbReference>
<proteinExistence type="inferred from homology"/>
<evidence type="ECO:0000256" key="3">
    <source>
        <dbReference type="PROSITE-ProRule" id="PRU00087"/>
    </source>
</evidence>
<dbReference type="PANTHER" id="PTHR38537">
    <property type="entry name" value="JITTERBUG, ISOFORM N"/>
    <property type="match status" value="1"/>
</dbReference>
<dbReference type="InterPro" id="IPR014756">
    <property type="entry name" value="Ig_E-set"/>
</dbReference>
<dbReference type="AlphaFoldDB" id="A0A034WAP3"/>
<dbReference type="OrthoDB" id="5334309at2759"/>
<keyword evidence="2" id="KW-0677">Repeat</keyword>
<dbReference type="InterPro" id="IPR017868">
    <property type="entry name" value="Filamin/ABP280_repeat-like"/>
</dbReference>
<evidence type="ECO:0000313" key="4">
    <source>
        <dbReference type="EMBL" id="JAC51180.1"/>
    </source>
</evidence>
<dbReference type="PANTHER" id="PTHR38537:SF8">
    <property type="entry name" value="FILAMIN-A"/>
    <property type="match status" value="1"/>
</dbReference>
<dbReference type="PROSITE" id="PS50194">
    <property type="entry name" value="FILAMIN_REPEAT"/>
    <property type="match status" value="2"/>
</dbReference>
<gene>
    <name evidence="4" type="primary">FLNC</name>
    <name evidence="6" type="synonym">LOC105234174</name>
</gene>
<sequence>MFRVSQEIRLNTSSSAEVTRYCNTTNADSENDCIFGKYQRTPDADAYPTENPLVLVAPELTDPSKVQLLHFPNGAMRINSEVDFILKRNGVKGNFEVKAESPSGITAITPLQLIDPERLRASFQLKEAGLYKIHIKCNSVPLPKSPFIIVSICGEPESNVRKMELPVFKSDASCVTYRGLGLTHISLEEKNEFTVDGSAAGNNMLFVGIFGPKGQCDEVVIKHTGNNVYKITYEVRDPGDYLLVAKWGDEHIPGSPFQLNAI</sequence>
<dbReference type="Proteomes" id="UP001652620">
    <property type="component" value="Chromosome 2"/>
</dbReference>
<dbReference type="FunFam" id="2.60.40.10:FF:000096">
    <property type="entry name" value="filamin-C isoform X2"/>
    <property type="match status" value="1"/>
</dbReference>
<dbReference type="SUPFAM" id="SSF81296">
    <property type="entry name" value="E set domains"/>
    <property type="match status" value="2"/>
</dbReference>
<dbReference type="OMA" id="RFQIDCQ"/>
<dbReference type="InterPro" id="IPR013783">
    <property type="entry name" value="Ig-like_fold"/>
</dbReference>
<dbReference type="Pfam" id="PF00630">
    <property type="entry name" value="Filamin"/>
    <property type="match status" value="2"/>
</dbReference>
<feature type="repeat" description="Filamin" evidence="3">
    <location>
        <begin position="58"/>
        <end position="151"/>
    </location>
</feature>
<evidence type="ECO:0000256" key="2">
    <source>
        <dbReference type="ARBA" id="ARBA00022737"/>
    </source>
</evidence>
<dbReference type="Gene3D" id="2.60.40.10">
    <property type="entry name" value="Immunoglobulins"/>
    <property type="match status" value="2"/>
</dbReference>
<keyword evidence="5" id="KW-1185">Reference proteome</keyword>
<evidence type="ECO:0000256" key="1">
    <source>
        <dbReference type="ARBA" id="ARBA00009238"/>
    </source>
</evidence>
<comment type="similarity">
    <text evidence="1">Belongs to the filamin family.</text>
</comment>
<accession>A0A034WAP3</accession>